<keyword evidence="3" id="KW-0732">Signal</keyword>
<dbReference type="EMBL" id="PSQE01000001">
    <property type="protein sequence ID" value="RHN82380.1"/>
    <property type="molecule type" value="Genomic_DNA"/>
</dbReference>
<comment type="caution">
    <text evidence="8">The sequence shown here is derived from an EMBL/GenBank/DDBJ whole genome shotgun (WGS) entry which is preliminary data.</text>
</comment>
<dbReference type="InterPro" id="IPR052222">
    <property type="entry name" value="DESIGUAL"/>
</dbReference>
<evidence type="ECO:0000256" key="5">
    <source>
        <dbReference type="ARBA" id="ARBA00023136"/>
    </source>
</evidence>
<name>A0A396JVM6_MEDTR</name>
<evidence type="ECO:0000256" key="7">
    <source>
        <dbReference type="SAM" id="Phobius"/>
    </source>
</evidence>
<proteinExistence type="inferred from homology"/>
<sequence>MAVYKSFLFFIIFVHFLAFALAVLAELGHREVQGIPNVDQTFCLYYTFASTIHGFGACVLMLISQVYVNTITKCLCFSRDLVSSRSATCAAFFFIDCFLGSRSMLAGSICYECNPKCVFNEYFLGHDLSCLILSKGVFAAGAALILFSMLTSILYYWVYSKADTGYWERHHGKIHNLVPELEMA</sequence>
<dbReference type="PANTHER" id="PTHR31769">
    <property type="entry name" value="OS07G0462200 PROTEIN-RELATED"/>
    <property type="match status" value="1"/>
</dbReference>
<dbReference type="Proteomes" id="UP000265566">
    <property type="component" value="Chromosome 1"/>
</dbReference>
<dbReference type="Gramene" id="rna6543">
    <property type="protein sequence ID" value="RHN82380.1"/>
    <property type="gene ID" value="gene6543"/>
</dbReference>
<evidence type="ECO:0000313" key="8">
    <source>
        <dbReference type="EMBL" id="RHN82380.1"/>
    </source>
</evidence>
<evidence type="ECO:0000256" key="4">
    <source>
        <dbReference type="ARBA" id="ARBA00022989"/>
    </source>
</evidence>
<accession>A0A396JVM6</accession>
<feature type="transmembrane region" description="Helical" evidence="7">
    <location>
        <begin position="45"/>
        <end position="63"/>
    </location>
</feature>
<evidence type="ECO:0000256" key="3">
    <source>
        <dbReference type="ARBA" id="ARBA00022729"/>
    </source>
</evidence>
<keyword evidence="2 7" id="KW-0812">Transmembrane</keyword>
<evidence type="ECO:0000256" key="6">
    <source>
        <dbReference type="ARBA" id="ARBA00029467"/>
    </source>
</evidence>
<reference evidence="8" key="1">
    <citation type="journal article" date="2018" name="Nat. Plants">
        <title>Whole-genome landscape of Medicago truncatula symbiotic genes.</title>
        <authorList>
            <person name="Pecrix Y."/>
            <person name="Gamas P."/>
            <person name="Carrere S."/>
        </authorList>
    </citation>
    <scope>NUCLEOTIDE SEQUENCE</scope>
    <source>
        <tissue evidence="8">Leaves</tissue>
    </source>
</reference>
<gene>
    <name evidence="8" type="ORF">MtrunA17_Chr1g0209321</name>
</gene>
<dbReference type="GO" id="GO:0012505">
    <property type="term" value="C:endomembrane system"/>
    <property type="evidence" value="ECO:0007669"/>
    <property type="project" value="UniProtKB-SubCell"/>
</dbReference>
<dbReference type="InterPro" id="IPR009606">
    <property type="entry name" value="DEAL/Modifying_wall_lignin1/2"/>
</dbReference>
<keyword evidence="5 7" id="KW-0472">Membrane</keyword>
<dbReference type="AlphaFoldDB" id="A0A396JVM6"/>
<dbReference type="Pfam" id="PF06749">
    <property type="entry name" value="DUF1218"/>
    <property type="match status" value="1"/>
</dbReference>
<evidence type="ECO:0000256" key="2">
    <source>
        <dbReference type="ARBA" id="ARBA00022692"/>
    </source>
</evidence>
<protein>
    <recommendedName>
        <fullName evidence="9">Transmembrane protein</fullName>
    </recommendedName>
</protein>
<comment type="subcellular location">
    <subcellularLocation>
        <location evidence="1">Endomembrane system</location>
        <topology evidence="1">Multi-pass membrane protein</topology>
    </subcellularLocation>
</comment>
<organism evidence="8">
    <name type="scientific">Medicago truncatula</name>
    <name type="common">Barrel medic</name>
    <name type="synonym">Medicago tribuloides</name>
    <dbReference type="NCBI Taxonomy" id="3880"/>
    <lineage>
        <taxon>Eukaryota</taxon>
        <taxon>Viridiplantae</taxon>
        <taxon>Streptophyta</taxon>
        <taxon>Embryophyta</taxon>
        <taxon>Tracheophyta</taxon>
        <taxon>Spermatophyta</taxon>
        <taxon>Magnoliopsida</taxon>
        <taxon>eudicotyledons</taxon>
        <taxon>Gunneridae</taxon>
        <taxon>Pentapetalae</taxon>
        <taxon>rosids</taxon>
        <taxon>fabids</taxon>
        <taxon>Fabales</taxon>
        <taxon>Fabaceae</taxon>
        <taxon>Papilionoideae</taxon>
        <taxon>50 kb inversion clade</taxon>
        <taxon>NPAAA clade</taxon>
        <taxon>Hologalegina</taxon>
        <taxon>IRL clade</taxon>
        <taxon>Trifolieae</taxon>
        <taxon>Medicago</taxon>
    </lineage>
</organism>
<evidence type="ECO:0008006" key="9">
    <source>
        <dbReference type="Google" id="ProtNLM"/>
    </source>
</evidence>
<feature type="transmembrane region" description="Helical" evidence="7">
    <location>
        <begin position="137"/>
        <end position="158"/>
    </location>
</feature>
<feature type="transmembrane region" description="Helical" evidence="7">
    <location>
        <begin position="7"/>
        <end position="25"/>
    </location>
</feature>
<keyword evidence="4 7" id="KW-1133">Transmembrane helix</keyword>
<evidence type="ECO:0000256" key="1">
    <source>
        <dbReference type="ARBA" id="ARBA00004127"/>
    </source>
</evidence>
<comment type="similarity">
    <text evidence="6">Belongs to the DESIGUAL family.</text>
</comment>